<proteinExistence type="predicted"/>
<evidence type="ECO:0000313" key="4">
    <source>
        <dbReference type="Proteomes" id="UP000632222"/>
    </source>
</evidence>
<keyword evidence="4" id="KW-1185">Reference proteome</keyword>
<dbReference type="EMBL" id="BMOD01000009">
    <property type="protein sequence ID" value="GGJ39096.1"/>
    <property type="molecule type" value="Genomic_DNA"/>
</dbReference>
<feature type="chain" id="PRO_5045983321" evidence="2">
    <location>
        <begin position="18"/>
        <end position="756"/>
    </location>
</feature>
<evidence type="ECO:0000256" key="2">
    <source>
        <dbReference type="SAM" id="SignalP"/>
    </source>
</evidence>
<dbReference type="Gene3D" id="2.70.98.70">
    <property type="match status" value="1"/>
</dbReference>
<gene>
    <name evidence="3" type="ORF">GCM10008938_26370</name>
</gene>
<comment type="caution">
    <text evidence="3">The sequence shown here is derived from an EMBL/GenBank/DDBJ whole genome shotgun (WGS) entry which is preliminary data.</text>
</comment>
<dbReference type="InterPro" id="IPR008929">
    <property type="entry name" value="Chondroitin_lyas"/>
</dbReference>
<name>A0ABQ2D241_9DEIO</name>
<organism evidence="3 4">
    <name type="scientific">Deinococcus roseus</name>
    <dbReference type="NCBI Taxonomy" id="392414"/>
    <lineage>
        <taxon>Bacteria</taxon>
        <taxon>Thermotogati</taxon>
        <taxon>Deinococcota</taxon>
        <taxon>Deinococci</taxon>
        <taxon>Deinococcales</taxon>
        <taxon>Deinococcaceae</taxon>
        <taxon>Deinococcus</taxon>
    </lineage>
</organism>
<dbReference type="Proteomes" id="UP000632222">
    <property type="component" value="Unassembled WGS sequence"/>
</dbReference>
<accession>A0ABQ2D241</accession>
<evidence type="ECO:0000256" key="1">
    <source>
        <dbReference type="SAM" id="MobiDB-lite"/>
    </source>
</evidence>
<evidence type="ECO:0000313" key="3">
    <source>
        <dbReference type="EMBL" id="GGJ39096.1"/>
    </source>
</evidence>
<reference evidence="4" key="1">
    <citation type="journal article" date="2019" name="Int. J. Syst. Evol. Microbiol.">
        <title>The Global Catalogue of Microorganisms (GCM) 10K type strain sequencing project: providing services to taxonomists for standard genome sequencing and annotation.</title>
        <authorList>
            <consortium name="The Broad Institute Genomics Platform"/>
            <consortium name="The Broad Institute Genome Sequencing Center for Infectious Disease"/>
            <person name="Wu L."/>
            <person name="Ma J."/>
        </authorList>
    </citation>
    <scope>NUCLEOTIDE SEQUENCE [LARGE SCALE GENOMIC DNA]</scope>
    <source>
        <strain evidence="4">JCM 14370</strain>
    </source>
</reference>
<sequence>MRHLLTLSLTLTGLAFAQTHPRLWITPSDVPKLQSWANSKNPIYQEGLLRSALDAKTRMDQGRLEDGGGFDYESDPLESYAALFAFMSLIGPEKDRQNYFERSRKLLLRVVAEAEKGLAEGKPYRDPEFTVHNRSRWHGAAWGLTVDWLYNKLSAAEKKRIAKVFVRWTTENMDLNHGYPCSDPGTACFLEGTETLMNTPDLLKSERGVRWSQNNFYTAHTRNAALMALSLNAEDDPTGTLQKNLNLALGRHLYVIDHALSTVAKGGLAGEGFEYSPQSMGYVAQLLLALHTSRQNTLPQSQFRNPFWKAYPQALMGSLLPRSTQDSDAGQVYQALWYGDGQENHAPDSIEALGPLGIYARLNGDQTTAAGMRWIQTMVPPGGKNDLASRARGGDSRFTSAILYFLLFDPQGKIQDPRPQYPTHQKIEGIGKILARTDWSENASGMSFTSGWNTIDHQAADALSVDFFFKGEWILKKRVGYGFGWSASDNQNAPLIQNDPAERDDYRKLLWTRGSGWLYRPSGDAKLLASSFGKGYTYAQGDATAAYNSDYEDLHGVTQVLRSVLWIEPGALMVFDQLATEKSGRFKKLAFNFPTLLNLKGRVALGKTGSGQTFSVTSLLPEKATLTVKTAPAREGETVGDPDPSPAAHGEPAYQRLTIEATGAPQQTQFLTVFNTGKDTPVLLKDATGLVLGNTLICFATSEKVQYQVPAGVQKQYIVGLKRDTPYTVNRSGSIATVQPGSGPKSDSAGVLVLQE</sequence>
<dbReference type="Gene3D" id="1.50.10.100">
    <property type="entry name" value="Chondroitin AC/alginate lyase"/>
    <property type="match status" value="1"/>
</dbReference>
<protein>
    <submittedName>
        <fullName evidence="3">Uncharacterized protein</fullName>
    </submittedName>
</protein>
<dbReference type="RefSeq" id="WP_189003162.1">
    <property type="nucleotide sequence ID" value="NZ_BMOD01000009.1"/>
</dbReference>
<feature type="region of interest" description="Disordered" evidence="1">
    <location>
        <begin position="733"/>
        <end position="756"/>
    </location>
</feature>
<keyword evidence="2" id="KW-0732">Signal</keyword>
<feature type="signal peptide" evidence="2">
    <location>
        <begin position="1"/>
        <end position="17"/>
    </location>
</feature>